<protein>
    <submittedName>
        <fullName evidence="2">Uncharacterized protein</fullName>
    </submittedName>
</protein>
<dbReference type="AlphaFoldDB" id="A0A3P8KBE3"/>
<dbReference type="RefSeq" id="WP_126118155.1">
    <property type="nucleotide sequence ID" value="NZ_CP101806.1"/>
</dbReference>
<dbReference type="Proteomes" id="UP000280036">
    <property type="component" value="Unassembled WGS sequence"/>
</dbReference>
<dbReference type="OrthoDB" id="395037at2"/>
<evidence type="ECO:0000313" key="3">
    <source>
        <dbReference type="Proteomes" id="UP000280036"/>
    </source>
</evidence>
<name>A0A3P8KBE3_9BACT</name>
<dbReference type="EMBL" id="UZVY01000001">
    <property type="protein sequence ID" value="VDR41904.1"/>
    <property type="molecule type" value="Genomic_DNA"/>
</dbReference>
<sequence length="153" mass="18102">MDIEAKERKSLYQALVKSGNFDFGKFNEESKKLGIIVFESNSRLSLENVYTIYLQRWVSEEAFKFYKGILELPKTAKNYEYCLYATEFINYISLIILTRVKNEFARLDLSKTYSFNQIINYLRSYKKQSDDGLNWRNSKLLDEVEKIVDILAI</sequence>
<reference evidence="1" key="2">
    <citation type="submission" date="2022-07" db="EMBL/GenBank/DDBJ databases">
        <title>Complete genome of Mycoplasma caviae type strain G122.</title>
        <authorList>
            <person name="Spergser J."/>
        </authorList>
    </citation>
    <scope>NUCLEOTIDE SEQUENCE</scope>
    <source>
        <strain evidence="1">G122</strain>
    </source>
</reference>
<evidence type="ECO:0000313" key="4">
    <source>
        <dbReference type="Proteomes" id="UP001058569"/>
    </source>
</evidence>
<keyword evidence="4" id="KW-1185">Reference proteome</keyword>
<evidence type="ECO:0000313" key="1">
    <source>
        <dbReference type="EMBL" id="UUD35317.1"/>
    </source>
</evidence>
<dbReference type="Proteomes" id="UP001058569">
    <property type="component" value="Chromosome"/>
</dbReference>
<reference evidence="2 3" key="1">
    <citation type="submission" date="2018-12" db="EMBL/GenBank/DDBJ databases">
        <authorList>
            <consortium name="Pathogen Informatics"/>
        </authorList>
    </citation>
    <scope>NUCLEOTIDE SEQUENCE [LARGE SCALE GENOMIC DNA]</scope>
    <source>
        <strain evidence="2 3">NCTC10126</strain>
    </source>
</reference>
<dbReference type="EMBL" id="CP101806">
    <property type="protein sequence ID" value="UUD35317.1"/>
    <property type="molecule type" value="Genomic_DNA"/>
</dbReference>
<evidence type="ECO:0000313" key="2">
    <source>
        <dbReference type="EMBL" id="VDR41904.1"/>
    </source>
</evidence>
<gene>
    <name evidence="2" type="ORF">NCTC10126_00393</name>
    <name evidence="1" type="ORF">NPA07_00355</name>
</gene>
<organism evidence="2 3">
    <name type="scientific">Mycoplasmopsis caviae</name>
    <dbReference type="NCBI Taxonomy" id="55603"/>
    <lineage>
        <taxon>Bacteria</taxon>
        <taxon>Bacillati</taxon>
        <taxon>Mycoplasmatota</taxon>
        <taxon>Mycoplasmoidales</taxon>
        <taxon>Metamycoplasmataceae</taxon>
        <taxon>Mycoplasmopsis</taxon>
    </lineage>
</organism>
<accession>A0A3P8KBE3</accession>
<proteinExistence type="predicted"/>